<dbReference type="Gene3D" id="3.30.700.10">
    <property type="entry name" value="Glycoprotein, Type 4 Pilin"/>
    <property type="match status" value="1"/>
</dbReference>
<evidence type="ECO:0000313" key="2">
    <source>
        <dbReference type="Proteomes" id="UP000183255"/>
    </source>
</evidence>
<proteinExistence type="predicted"/>
<dbReference type="PROSITE" id="PS00409">
    <property type="entry name" value="PROKAR_NTER_METHYL"/>
    <property type="match status" value="1"/>
</dbReference>
<name>A0A1G8QW23_9CLOT</name>
<dbReference type="RefSeq" id="WP_031577009.1">
    <property type="nucleotide sequence ID" value="NZ_FNDZ01000007.1"/>
</dbReference>
<dbReference type="Pfam" id="PF07963">
    <property type="entry name" value="N_methyl"/>
    <property type="match status" value="1"/>
</dbReference>
<dbReference type="Proteomes" id="UP000183255">
    <property type="component" value="Unassembled WGS sequence"/>
</dbReference>
<dbReference type="InterPro" id="IPR045584">
    <property type="entry name" value="Pilin-like"/>
</dbReference>
<sequence>MKNKKRGFSLVELLIVLGISSILMAMSAPKYQGIVGKANELEQRAYVREALNYVDVYNLEASNKIAETIALSAVPLTSTDYLAARKKVSAEYQEKTLKYLREFTEGVESPSS</sequence>
<reference evidence="1 2" key="1">
    <citation type="submission" date="2016-10" db="EMBL/GenBank/DDBJ databases">
        <authorList>
            <person name="de Groot N.N."/>
        </authorList>
    </citation>
    <scope>NUCLEOTIDE SEQUENCE [LARGE SCALE GENOMIC DNA]</scope>
    <source>
        <strain evidence="1 2">CGMCC 1.5058</strain>
    </source>
</reference>
<dbReference type="SUPFAM" id="SSF54523">
    <property type="entry name" value="Pili subunits"/>
    <property type="match status" value="1"/>
</dbReference>
<dbReference type="InterPro" id="IPR012902">
    <property type="entry name" value="N_methyl_site"/>
</dbReference>
<dbReference type="AlphaFoldDB" id="A0A1G8QW23"/>
<dbReference type="NCBIfam" id="TIGR02532">
    <property type="entry name" value="IV_pilin_GFxxxE"/>
    <property type="match status" value="1"/>
</dbReference>
<dbReference type="EMBL" id="FNDZ01000007">
    <property type="protein sequence ID" value="SDJ08934.1"/>
    <property type="molecule type" value="Genomic_DNA"/>
</dbReference>
<organism evidence="1 2">
    <name type="scientific">Proteiniclasticum ruminis</name>
    <dbReference type="NCBI Taxonomy" id="398199"/>
    <lineage>
        <taxon>Bacteria</taxon>
        <taxon>Bacillati</taxon>
        <taxon>Bacillota</taxon>
        <taxon>Clostridia</taxon>
        <taxon>Eubacteriales</taxon>
        <taxon>Clostridiaceae</taxon>
        <taxon>Proteiniclasticum</taxon>
    </lineage>
</organism>
<protein>
    <submittedName>
        <fullName evidence="1">Type IV pilus assembly protein PilA</fullName>
    </submittedName>
</protein>
<evidence type="ECO:0000313" key="1">
    <source>
        <dbReference type="EMBL" id="SDJ08934.1"/>
    </source>
</evidence>
<accession>A0A1G8QW23</accession>
<gene>
    <name evidence="1" type="ORF">SAMN05421804_10785</name>
</gene>